<protein>
    <submittedName>
        <fullName evidence="1">Uncharacterized protein</fullName>
    </submittedName>
</protein>
<evidence type="ECO:0000313" key="2">
    <source>
        <dbReference type="Proteomes" id="UP000054815"/>
    </source>
</evidence>
<evidence type="ECO:0000313" key="1">
    <source>
        <dbReference type="EMBL" id="KRX94500.1"/>
    </source>
</evidence>
<dbReference type="Proteomes" id="UP000054815">
    <property type="component" value="Unassembled WGS sequence"/>
</dbReference>
<name>A0A0V0Y251_TRIPS</name>
<sequence length="214" mass="25172">MCVALAREQLLQQFEQGVERELVRRGALFRLRGQLGQEDDEILVTVQQTGSVLQFRVAAAQQQLAEQVRCVRAAGELRVEVTAQSGRLVAEVRVRHAHVEELVHHCRQVVLRTHAAVQLAGNLPGDQFVLGWLHVQLREPVDQLPQKILHHVRLFHGDRLRRGGRWRCRRCRRRRRRRQTRLSCTTNRARLFLSHRQRYKLRRVQAPLERRARR</sequence>
<dbReference type="EMBL" id="JYDU01000071">
    <property type="protein sequence ID" value="KRX94500.1"/>
    <property type="molecule type" value="Genomic_DNA"/>
</dbReference>
<dbReference type="AlphaFoldDB" id="A0A0V0Y251"/>
<gene>
    <name evidence="1" type="ORF">T4E_817</name>
</gene>
<proteinExistence type="predicted"/>
<accession>A0A0V0Y251</accession>
<comment type="caution">
    <text evidence="1">The sequence shown here is derived from an EMBL/GenBank/DDBJ whole genome shotgun (WGS) entry which is preliminary data.</text>
</comment>
<organism evidence="1 2">
    <name type="scientific">Trichinella pseudospiralis</name>
    <name type="common">Parasitic roundworm</name>
    <dbReference type="NCBI Taxonomy" id="6337"/>
    <lineage>
        <taxon>Eukaryota</taxon>
        <taxon>Metazoa</taxon>
        <taxon>Ecdysozoa</taxon>
        <taxon>Nematoda</taxon>
        <taxon>Enoplea</taxon>
        <taxon>Dorylaimia</taxon>
        <taxon>Trichinellida</taxon>
        <taxon>Trichinellidae</taxon>
        <taxon>Trichinella</taxon>
    </lineage>
</organism>
<reference evidence="1 2" key="1">
    <citation type="submission" date="2015-01" db="EMBL/GenBank/DDBJ databases">
        <title>Evolution of Trichinella species and genotypes.</title>
        <authorList>
            <person name="Korhonen P.K."/>
            <person name="Edoardo P."/>
            <person name="Giuseppe L.R."/>
            <person name="Gasser R.B."/>
        </authorList>
    </citation>
    <scope>NUCLEOTIDE SEQUENCE [LARGE SCALE GENOMIC DNA]</scope>
    <source>
        <strain evidence="1">ISS141</strain>
    </source>
</reference>